<gene>
    <name evidence="5" type="ORF">DYP60_07560</name>
</gene>
<dbReference type="GO" id="GO:0016491">
    <property type="term" value="F:oxidoreductase activity"/>
    <property type="evidence" value="ECO:0007669"/>
    <property type="project" value="UniProtKB-KW"/>
</dbReference>
<dbReference type="Proteomes" id="UP000264002">
    <property type="component" value="Unassembled WGS sequence"/>
</dbReference>
<evidence type="ECO:0000256" key="3">
    <source>
        <dbReference type="ARBA" id="ARBA00023002"/>
    </source>
</evidence>
<name>A0A372MFZ5_9SPIR</name>
<sequence length="203" mass="23094">MEFLDAMQHRFACKRYDEHKTVSDAQLKQILEYGRLTPTSFGLELWSFHVIRSAGKKQALFHACFDQESVATSAFSVAVMVRKAVFADPDGDLVQSRGKRFPDPLDVFIDDYRPYYDYLNQEGHLDCWLKSQGYLAIANMMTGAAMMGVQSCAIEGYNEQQVLDVLSLDGNQWQTSLLATFGYPAEAERPKIRESLEDLVVYH</sequence>
<dbReference type="PANTHER" id="PTHR43673:SF10">
    <property type="entry name" value="NADH DEHYDROGENASE_NAD(P)H NITROREDUCTASE XCC3605-RELATED"/>
    <property type="match status" value="1"/>
</dbReference>
<dbReference type="InterPro" id="IPR033878">
    <property type="entry name" value="NfsB-like"/>
</dbReference>
<evidence type="ECO:0000256" key="1">
    <source>
        <dbReference type="ARBA" id="ARBA00007118"/>
    </source>
</evidence>
<keyword evidence="2" id="KW-0521">NADP</keyword>
<comment type="caution">
    <text evidence="5">The sequence shown here is derived from an EMBL/GenBank/DDBJ whole genome shotgun (WGS) entry which is preliminary data.</text>
</comment>
<dbReference type="EMBL" id="QUWK01000007">
    <property type="protein sequence ID" value="RFU94707.1"/>
    <property type="molecule type" value="Genomic_DNA"/>
</dbReference>
<evidence type="ECO:0000256" key="2">
    <source>
        <dbReference type="ARBA" id="ARBA00022857"/>
    </source>
</evidence>
<keyword evidence="3" id="KW-0560">Oxidoreductase</keyword>
<dbReference type="RefSeq" id="WP_117330392.1">
    <property type="nucleotide sequence ID" value="NZ_QUWK01000007.1"/>
</dbReference>
<dbReference type="AlphaFoldDB" id="A0A372MFZ5"/>
<keyword evidence="6" id="KW-1185">Reference proteome</keyword>
<protein>
    <submittedName>
        <fullName evidence="5">NAD(P)H-dependent oxidoreductase</fullName>
    </submittedName>
</protein>
<evidence type="ECO:0000259" key="4">
    <source>
        <dbReference type="Pfam" id="PF00881"/>
    </source>
</evidence>
<comment type="similarity">
    <text evidence="1">Belongs to the nitroreductase family.</text>
</comment>
<organism evidence="5 6">
    <name type="scientific">Sphaerochaeta halotolerans</name>
    <dbReference type="NCBI Taxonomy" id="2293840"/>
    <lineage>
        <taxon>Bacteria</taxon>
        <taxon>Pseudomonadati</taxon>
        <taxon>Spirochaetota</taxon>
        <taxon>Spirochaetia</taxon>
        <taxon>Spirochaetales</taxon>
        <taxon>Sphaerochaetaceae</taxon>
        <taxon>Sphaerochaeta</taxon>
    </lineage>
</organism>
<dbReference type="OrthoDB" id="9812105at2"/>
<proteinExistence type="inferred from homology"/>
<feature type="domain" description="Nitroreductase" evidence="4">
    <location>
        <begin position="9"/>
        <end position="183"/>
    </location>
</feature>
<dbReference type="InterPro" id="IPR000415">
    <property type="entry name" value="Nitroreductase-like"/>
</dbReference>
<dbReference type="InterPro" id="IPR029479">
    <property type="entry name" value="Nitroreductase"/>
</dbReference>
<evidence type="ECO:0000313" key="5">
    <source>
        <dbReference type="EMBL" id="RFU94707.1"/>
    </source>
</evidence>
<dbReference type="SUPFAM" id="SSF55469">
    <property type="entry name" value="FMN-dependent nitroreductase-like"/>
    <property type="match status" value="1"/>
</dbReference>
<evidence type="ECO:0000313" key="6">
    <source>
        <dbReference type="Proteomes" id="UP000264002"/>
    </source>
</evidence>
<dbReference type="CDD" id="cd02149">
    <property type="entry name" value="NfsB-like"/>
    <property type="match status" value="1"/>
</dbReference>
<dbReference type="Gene3D" id="3.40.109.10">
    <property type="entry name" value="NADH Oxidase"/>
    <property type="match status" value="1"/>
</dbReference>
<reference evidence="5 6" key="2">
    <citation type="submission" date="2018-09" db="EMBL/GenBank/DDBJ databases">
        <title>Genome of Sphaerochaeta halotolerans strain 4-11.</title>
        <authorList>
            <person name="Nazina T.N."/>
            <person name="Sokolova D.S."/>
        </authorList>
    </citation>
    <scope>NUCLEOTIDE SEQUENCE [LARGE SCALE GENOMIC DNA]</scope>
    <source>
        <strain evidence="5 6">4-11</strain>
    </source>
</reference>
<accession>A0A372MFZ5</accession>
<dbReference type="Pfam" id="PF00881">
    <property type="entry name" value="Nitroreductase"/>
    <property type="match status" value="1"/>
</dbReference>
<reference evidence="6" key="1">
    <citation type="submission" date="2018-08" db="EMBL/GenBank/DDBJ databases">
        <authorList>
            <person name="Grouzdev D.S."/>
            <person name="Krutkina M.S."/>
        </authorList>
    </citation>
    <scope>NUCLEOTIDE SEQUENCE [LARGE SCALE GENOMIC DNA]</scope>
    <source>
        <strain evidence="6">4-11</strain>
    </source>
</reference>
<dbReference type="PANTHER" id="PTHR43673">
    <property type="entry name" value="NAD(P)H NITROREDUCTASE YDGI-RELATED"/>
    <property type="match status" value="1"/>
</dbReference>